<evidence type="ECO:0000256" key="1">
    <source>
        <dbReference type="SAM" id="MobiDB-lite"/>
    </source>
</evidence>
<accession>A0AAP5MBC0</accession>
<keyword evidence="3" id="KW-1185">Reference proteome</keyword>
<feature type="region of interest" description="Disordered" evidence="1">
    <location>
        <begin position="1"/>
        <end position="63"/>
    </location>
</feature>
<name>A0AAP5MBC0_9CYAN</name>
<comment type="caution">
    <text evidence="2">The sequence shown here is derived from an EMBL/GenBank/DDBJ whole genome shotgun (WGS) entry which is preliminary data.</text>
</comment>
<feature type="compositionally biased region" description="Polar residues" evidence="1">
    <location>
        <begin position="1"/>
        <end position="13"/>
    </location>
</feature>
<dbReference type="Proteomes" id="UP000667802">
    <property type="component" value="Unassembled WGS sequence"/>
</dbReference>
<reference evidence="3" key="1">
    <citation type="journal article" date="2021" name="Science">
        <title>Hunting the eagle killer: A cyanobacterial neurotoxin causes vacuolar myelinopathy.</title>
        <authorList>
            <person name="Breinlinger S."/>
            <person name="Phillips T.J."/>
            <person name="Haram B.N."/>
            <person name="Mares J."/>
            <person name="Martinez Yerena J.A."/>
            <person name="Hrouzek P."/>
            <person name="Sobotka R."/>
            <person name="Henderson W.M."/>
            <person name="Schmieder P."/>
            <person name="Williams S.M."/>
            <person name="Lauderdale J.D."/>
            <person name="Wilde H.D."/>
            <person name="Gerrin W."/>
            <person name="Kust A."/>
            <person name="Washington J.W."/>
            <person name="Wagner C."/>
            <person name="Geier B."/>
            <person name="Liebeke M."/>
            <person name="Enke H."/>
            <person name="Niedermeyer T.H.J."/>
            <person name="Wilde S.B."/>
        </authorList>
    </citation>
    <scope>NUCLEOTIDE SEQUENCE [LARGE SCALE GENOMIC DNA]</scope>
    <source>
        <strain evidence="3">Thurmond2011</strain>
    </source>
</reference>
<protein>
    <submittedName>
        <fullName evidence="2">Competence protein ComE</fullName>
    </submittedName>
</protein>
<dbReference type="RefSeq" id="WP_208341674.1">
    <property type="nucleotide sequence ID" value="NZ_CAWQFN010000004.1"/>
</dbReference>
<evidence type="ECO:0000313" key="2">
    <source>
        <dbReference type="EMBL" id="MDR9896659.1"/>
    </source>
</evidence>
<evidence type="ECO:0000313" key="3">
    <source>
        <dbReference type="Proteomes" id="UP000667802"/>
    </source>
</evidence>
<dbReference type="EMBL" id="JAALHA020000009">
    <property type="protein sequence ID" value="MDR9896659.1"/>
    <property type="molecule type" value="Genomic_DNA"/>
</dbReference>
<sequence length="63" mass="6630">MSGRQQSGNNGDASKSEPLDEYIPLGGGDYMEKSSGNPVGKEEIVPEDKSEKGNGSRDSKPTS</sequence>
<gene>
    <name evidence="2" type="ORF">G7B40_019120</name>
</gene>
<feature type="compositionally biased region" description="Basic and acidic residues" evidence="1">
    <location>
        <begin position="40"/>
        <end position="63"/>
    </location>
</feature>
<proteinExistence type="predicted"/>
<organism evidence="2 3">
    <name type="scientific">Aetokthonos hydrillicola Thurmond2011</name>
    <dbReference type="NCBI Taxonomy" id="2712845"/>
    <lineage>
        <taxon>Bacteria</taxon>
        <taxon>Bacillati</taxon>
        <taxon>Cyanobacteriota</taxon>
        <taxon>Cyanophyceae</taxon>
        <taxon>Nostocales</taxon>
        <taxon>Hapalosiphonaceae</taxon>
        <taxon>Aetokthonos</taxon>
    </lineage>
</organism>
<dbReference type="AlphaFoldDB" id="A0AAP5MBC0"/>